<accession>A0A8J1TF00</accession>
<feature type="region of interest" description="Disordered" evidence="1">
    <location>
        <begin position="83"/>
        <end position="140"/>
    </location>
</feature>
<protein>
    <submittedName>
        <fullName evidence="2">Uncharacterized protein</fullName>
    </submittedName>
</protein>
<dbReference type="AlphaFoldDB" id="A0A8J1TF00"/>
<evidence type="ECO:0000313" key="2">
    <source>
        <dbReference type="EMBL" id="CAH1776692.1"/>
    </source>
</evidence>
<proteinExistence type="predicted"/>
<evidence type="ECO:0000313" key="3">
    <source>
        <dbReference type="Proteomes" id="UP000749559"/>
    </source>
</evidence>
<evidence type="ECO:0000256" key="1">
    <source>
        <dbReference type="SAM" id="MobiDB-lite"/>
    </source>
</evidence>
<gene>
    <name evidence="2" type="ORF">OFUS_LOCUS3844</name>
</gene>
<sequence length="140" mass="15565">DSKDEKLRKLQAHTQMVRMLIDDSENLFILKGKHAQLQHDKAALEKKNEELWRNNESLQREVEGFLKMREEVLPLVNAMGIMKPVGAGAPRGPGPQQMQPGPPPMQAGPPQQMVARPPPPQGAPTQRRPSQPGPPGPPRR</sequence>
<feature type="compositionally biased region" description="Low complexity" evidence="1">
    <location>
        <begin position="86"/>
        <end position="99"/>
    </location>
</feature>
<keyword evidence="3" id="KW-1185">Reference proteome</keyword>
<organism evidence="2 3">
    <name type="scientific">Owenia fusiformis</name>
    <name type="common">Polychaete worm</name>
    <dbReference type="NCBI Taxonomy" id="6347"/>
    <lineage>
        <taxon>Eukaryota</taxon>
        <taxon>Metazoa</taxon>
        <taxon>Spiralia</taxon>
        <taxon>Lophotrochozoa</taxon>
        <taxon>Annelida</taxon>
        <taxon>Polychaeta</taxon>
        <taxon>Sedentaria</taxon>
        <taxon>Canalipalpata</taxon>
        <taxon>Sabellida</taxon>
        <taxon>Oweniida</taxon>
        <taxon>Oweniidae</taxon>
        <taxon>Owenia</taxon>
    </lineage>
</organism>
<dbReference type="EMBL" id="CAIIXF020000002">
    <property type="protein sequence ID" value="CAH1776692.1"/>
    <property type="molecule type" value="Genomic_DNA"/>
</dbReference>
<dbReference type="Proteomes" id="UP000749559">
    <property type="component" value="Unassembled WGS sequence"/>
</dbReference>
<feature type="compositionally biased region" description="Pro residues" evidence="1">
    <location>
        <begin position="131"/>
        <end position="140"/>
    </location>
</feature>
<name>A0A8J1TF00_OWEFU</name>
<reference evidence="2" key="1">
    <citation type="submission" date="2022-03" db="EMBL/GenBank/DDBJ databases">
        <authorList>
            <person name="Martin C."/>
        </authorList>
    </citation>
    <scope>NUCLEOTIDE SEQUENCE</scope>
</reference>
<comment type="caution">
    <text evidence="2">The sequence shown here is derived from an EMBL/GenBank/DDBJ whole genome shotgun (WGS) entry which is preliminary data.</text>
</comment>
<feature type="non-terminal residue" evidence="2">
    <location>
        <position position="1"/>
    </location>
</feature>